<evidence type="ECO:0000259" key="1">
    <source>
        <dbReference type="Pfam" id="PF13349"/>
    </source>
</evidence>
<dbReference type="AlphaFoldDB" id="A0A9D2LY31"/>
<protein>
    <submittedName>
        <fullName evidence="2">DUF4097 domain-containing protein</fullName>
    </submittedName>
</protein>
<evidence type="ECO:0000313" key="3">
    <source>
        <dbReference type="Proteomes" id="UP000824214"/>
    </source>
</evidence>
<reference evidence="2" key="2">
    <citation type="submission" date="2021-04" db="EMBL/GenBank/DDBJ databases">
        <authorList>
            <person name="Gilroy R."/>
        </authorList>
    </citation>
    <scope>NUCLEOTIDE SEQUENCE</scope>
    <source>
        <strain evidence="2">ChiBcolR8-3208</strain>
    </source>
</reference>
<evidence type="ECO:0000313" key="2">
    <source>
        <dbReference type="EMBL" id="HJB37246.1"/>
    </source>
</evidence>
<sequence>SPDGQVHIQYRENSKEFYEIALTDGNVLTMTSATNKEWTDYIEVSASSEDRKITVQVPDGLLDSLEISTTNEDITLPALTVTGSVSLSSNGGDVSFGNLSVGSGLTLNSKNGDITGTVVGSYDGFAITSNVKKGESTLPDAKEGGEKTLDVACNNGDVEVSFAEG</sequence>
<reference evidence="2" key="1">
    <citation type="journal article" date="2021" name="PeerJ">
        <title>Extensive microbial diversity within the chicken gut microbiome revealed by metagenomics and culture.</title>
        <authorList>
            <person name="Gilroy R."/>
            <person name="Ravi A."/>
            <person name="Getino M."/>
            <person name="Pursley I."/>
            <person name="Horton D.L."/>
            <person name="Alikhan N.F."/>
            <person name="Baker D."/>
            <person name="Gharbi K."/>
            <person name="Hall N."/>
            <person name="Watson M."/>
            <person name="Adriaenssens E.M."/>
            <person name="Foster-Nyarko E."/>
            <person name="Jarju S."/>
            <person name="Secka A."/>
            <person name="Antonio M."/>
            <person name="Oren A."/>
            <person name="Chaudhuri R.R."/>
            <person name="La Ragione R."/>
            <person name="Hildebrand F."/>
            <person name="Pallen M.J."/>
        </authorList>
    </citation>
    <scope>NUCLEOTIDE SEQUENCE</scope>
    <source>
        <strain evidence="2">ChiBcolR8-3208</strain>
    </source>
</reference>
<organism evidence="2 3">
    <name type="scientific">Candidatus Acutalibacter ornithocaccae</name>
    <dbReference type="NCBI Taxonomy" id="2838416"/>
    <lineage>
        <taxon>Bacteria</taxon>
        <taxon>Bacillati</taxon>
        <taxon>Bacillota</taxon>
        <taxon>Clostridia</taxon>
        <taxon>Eubacteriales</taxon>
        <taxon>Acutalibacteraceae</taxon>
        <taxon>Acutalibacter</taxon>
    </lineage>
</organism>
<name>A0A9D2LY31_9FIRM</name>
<gene>
    <name evidence="2" type="ORF">H9942_04165</name>
</gene>
<dbReference type="InterPro" id="IPR025164">
    <property type="entry name" value="Toastrack_DUF4097"/>
</dbReference>
<proteinExistence type="predicted"/>
<feature type="domain" description="DUF4097" evidence="1">
    <location>
        <begin position="4"/>
        <end position="162"/>
    </location>
</feature>
<comment type="caution">
    <text evidence="2">The sequence shown here is derived from an EMBL/GenBank/DDBJ whole genome shotgun (WGS) entry which is preliminary data.</text>
</comment>
<dbReference type="EMBL" id="DWXZ01000080">
    <property type="protein sequence ID" value="HJB37246.1"/>
    <property type="molecule type" value="Genomic_DNA"/>
</dbReference>
<feature type="non-terminal residue" evidence="2">
    <location>
        <position position="1"/>
    </location>
</feature>
<dbReference type="Pfam" id="PF13349">
    <property type="entry name" value="DUF4097"/>
    <property type="match status" value="1"/>
</dbReference>
<dbReference type="Proteomes" id="UP000824214">
    <property type="component" value="Unassembled WGS sequence"/>
</dbReference>
<accession>A0A9D2LY31</accession>